<dbReference type="eggNOG" id="KOG2741">
    <property type="taxonomic scope" value="Eukaryota"/>
</dbReference>
<dbReference type="EMBL" id="JARH01000672">
    <property type="protein sequence ID" value="EXF77952.1"/>
    <property type="molecule type" value="Genomic_DNA"/>
</dbReference>
<evidence type="ECO:0000259" key="4">
    <source>
        <dbReference type="Pfam" id="PF22725"/>
    </source>
</evidence>
<comment type="similarity">
    <text evidence="1">Belongs to the Gfo/Idh/MocA family.</text>
</comment>
<sequence>MSEVSGIPQAWRVYLYGAGSIAWRHGVAAESLGDDVQLFAADPSKDARKALLAKFPKATVYEDAEEMLASSPGQERDIVVVAVPPFLHHAATLRAFRSNRHVLCEKPLATSNKEMAEMLAASDEANRVFGECSFRYLGNKALDRARSLIETGGVGSIYHARFINRQPRARAGIEYQPSSRWFLEKEKSGGGIVFDWGVYDITMFFDVLRPVAATVNHAWLATPTTGADPSGTSISVETHAGASLTLKLQDGTVIPFYWERASGFHGDAQVALNIDGTAGGLTWEWVPTFDYKDEVDELEQGFKLMHYVDDNGKVEAREEKFPAFGWEDANQRPLLSFVDLIEGRDSVALSRSRLEFNFGVVSAIYKCASEGKPVHVQMNQNHGVGNM</sequence>
<evidence type="ECO:0000313" key="5">
    <source>
        <dbReference type="EMBL" id="EXF77952.1"/>
    </source>
</evidence>
<keyword evidence="2" id="KW-0560">Oxidoreductase</keyword>
<organism evidence="5 6">
    <name type="scientific">Colletotrichum fioriniae PJ7</name>
    <dbReference type="NCBI Taxonomy" id="1445577"/>
    <lineage>
        <taxon>Eukaryota</taxon>
        <taxon>Fungi</taxon>
        <taxon>Dikarya</taxon>
        <taxon>Ascomycota</taxon>
        <taxon>Pezizomycotina</taxon>
        <taxon>Sordariomycetes</taxon>
        <taxon>Hypocreomycetidae</taxon>
        <taxon>Glomerellales</taxon>
        <taxon>Glomerellaceae</taxon>
        <taxon>Colletotrichum</taxon>
        <taxon>Colletotrichum acutatum species complex</taxon>
    </lineage>
</organism>
<feature type="domain" description="GFO/IDH/MocA-like oxidoreductase" evidence="4">
    <location>
        <begin position="144"/>
        <end position="281"/>
    </location>
</feature>
<dbReference type="InterPro" id="IPR055170">
    <property type="entry name" value="GFO_IDH_MocA-like_dom"/>
</dbReference>
<dbReference type="InterPro" id="IPR036291">
    <property type="entry name" value="NAD(P)-bd_dom_sf"/>
</dbReference>
<evidence type="ECO:0000256" key="2">
    <source>
        <dbReference type="ARBA" id="ARBA00023002"/>
    </source>
</evidence>
<proteinExistence type="inferred from homology"/>
<dbReference type="GO" id="GO:0016491">
    <property type="term" value="F:oxidoreductase activity"/>
    <property type="evidence" value="ECO:0007669"/>
    <property type="project" value="UniProtKB-KW"/>
</dbReference>
<evidence type="ECO:0000256" key="1">
    <source>
        <dbReference type="ARBA" id="ARBA00010928"/>
    </source>
</evidence>
<dbReference type="PANTHER" id="PTHR43818:SF11">
    <property type="entry name" value="BCDNA.GH03377"/>
    <property type="match status" value="1"/>
</dbReference>
<dbReference type="Gene3D" id="3.40.50.720">
    <property type="entry name" value="NAD(P)-binding Rossmann-like Domain"/>
    <property type="match status" value="1"/>
</dbReference>
<keyword evidence="6" id="KW-1185">Reference proteome</keyword>
<dbReference type="Proteomes" id="UP000020467">
    <property type="component" value="Unassembled WGS sequence"/>
</dbReference>
<evidence type="ECO:0000259" key="3">
    <source>
        <dbReference type="Pfam" id="PF01408"/>
    </source>
</evidence>
<dbReference type="GO" id="GO:0000166">
    <property type="term" value="F:nucleotide binding"/>
    <property type="evidence" value="ECO:0007669"/>
    <property type="project" value="InterPro"/>
</dbReference>
<gene>
    <name evidence="5" type="ORF">CFIO01_08859</name>
</gene>
<dbReference type="KEGG" id="cfj:CFIO01_08859"/>
<name>A0A010QDM7_9PEZI</name>
<feature type="domain" description="Gfo/Idh/MocA-like oxidoreductase N-terminal" evidence="3">
    <location>
        <begin position="12"/>
        <end position="129"/>
    </location>
</feature>
<dbReference type="InterPro" id="IPR000683">
    <property type="entry name" value="Gfo/Idh/MocA-like_OxRdtase_N"/>
</dbReference>
<dbReference type="SUPFAM" id="SSF55347">
    <property type="entry name" value="Glyceraldehyde-3-phosphate dehydrogenase-like, C-terminal domain"/>
    <property type="match status" value="1"/>
</dbReference>
<accession>A0A010QDM7</accession>
<dbReference type="Pfam" id="PF01408">
    <property type="entry name" value="GFO_IDH_MocA"/>
    <property type="match status" value="1"/>
</dbReference>
<dbReference type="InterPro" id="IPR050463">
    <property type="entry name" value="Gfo/Idh/MocA_oxidrdct_glycsds"/>
</dbReference>
<dbReference type="SUPFAM" id="SSF51735">
    <property type="entry name" value="NAD(P)-binding Rossmann-fold domains"/>
    <property type="match status" value="1"/>
</dbReference>
<dbReference type="OrthoDB" id="446809at2759"/>
<dbReference type="AlphaFoldDB" id="A0A010QDM7"/>
<protein>
    <submittedName>
        <fullName evidence="5">Oxidoreductase family protein</fullName>
    </submittedName>
</protein>
<dbReference type="PANTHER" id="PTHR43818">
    <property type="entry name" value="BCDNA.GH03377"/>
    <property type="match status" value="1"/>
</dbReference>
<evidence type="ECO:0000313" key="6">
    <source>
        <dbReference type="Proteomes" id="UP000020467"/>
    </source>
</evidence>
<comment type="caution">
    <text evidence="5">The sequence shown here is derived from an EMBL/GenBank/DDBJ whole genome shotgun (WGS) entry which is preliminary data.</text>
</comment>
<dbReference type="Pfam" id="PF22725">
    <property type="entry name" value="GFO_IDH_MocA_C3"/>
    <property type="match status" value="1"/>
</dbReference>
<dbReference type="Gene3D" id="3.30.360.10">
    <property type="entry name" value="Dihydrodipicolinate Reductase, domain 2"/>
    <property type="match status" value="1"/>
</dbReference>
<reference evidence="5 6" key="1">
    <citation type="submission" date="2014-02" db="EMBL/GenBank/DDBJ databases">
        <title>The genome sequence of Colletotrichum fioriniae PJ7.</title>
        <authorList>
            <person name="Baroncelli R."/>
            <person name="Thon M.R."/>
        </authorList>
    </citation>
    <scope>NUCLEOTIDE SEQUENCE [LARGE SCALE GENOMIC DNA]</scope>
    <source>
        <strain evidence="5 6">PJ7</strain>
    </source>
</reference>
<dbReference type="HOGENOM" id="CLU_687084_0_0_1"/>